<dbReference type="InterPro" id="IPR027417">
    <property type="entry name" value="P-loop_NTPase"/>
</dbReference>
<organism evidence="1 2">
    <name type="scientific">Aspergillus fumigatiaffinis</name>
    <dbReference type="NCBI Taxonomy" id="340414"/>
    <lineage>
        <taxon>Eukaryota</taxon>
        <taxon>Fungi</taxon>
        <taxon>Dikarya</taxon>
        <taxon>Ascomycota</taxon>
        <taxon>Pezizomycotina</taxon>
        <taxon>Eurotiomycetes</taxon>
        <taxon>Eurotiomycetidae</taxon>
        <taxon>Eurotiales</taxon>
        <taxon>Aspergillaceae</taxon>
        <taxon>Aspergillus</taxon>
        <taxon>Aspergillus subgen. Fumigati</taxon>
    </lineage>
</organism>
<dbReference type="Gene3D" id="3.40.50.300">
    <property type="entry name" value="P-loop containing nucleotide triphosphate hydrolases"/>
    <property type="match status" value="1"/>
</dbReference>
<gene>
    <name evidence="1" type="ORF">CNMCM6805_000443</name>
</gene>
<sequence>MTANSQTSGGGPARERNMIPTNRLGEVYYPMTDAVKSRCLLRILYQEGLFTAGEMAATFLAVCPPAHGHIPPAVPPSPTQGLRVVVPLGQLTPRDAYYVLPVIVRLICLRRDMGDPFARGREAAELFNKPDSNCDTLPTSYQCSAHGLNLHGQCSRVVLLEPPLNLNTLFQAVGRMHHVGQHDAQKTWILFKDI</sequence>
<dbReference type="SUPFAM" id="SSF52540">
    <property type="entry name" value="P-loop containing nucleoside triphosphate hydrolases"/>
    <property type="match status" value="1"/>
</dbReference>
<keyword evidence="2" id="KW-1185">Reference proteome</keyword>
<dbReference type="Proteomes" id="UP000653565">
    <property type="component" value="Unassembled WGS sequence"/>
</dbReference>
<evidence type="ECO:0000313" key="2">
    <source>
        <dbReference type="Proteomes" id="UP000653565"/>
    </source>
</evidence>
<dbReference type="AlphaFoldDB" id="A0A8H4HE96"/>
<accession>A0A8H4HE96</accession>
<reference evidence="1" key="1">
    <citation type="journal article" date="2020" name="bioRxiv">
        <title>Genomic and phenotypic heterogeneity of clinical isolates of the human pathogens Aspergillus fumigatus, Aspergillus lentulus and Aspergillus fumigatiaffinis.</title>
        <authorList>
            <person name="dos Santos R.A.C."/>
            <person name="Steenwyk J.L."/>
            <person name="Rivero-Menendez O."/>
            <person name="Mead M.E."/>
            <person name="Silva L.P."/>
            <person name="Bastos R.W."/>
            <person name="Alastruey-Izquierdo A."/>
            <person name="Goldman G.H."/>
            <person name="Rokas A."/>
        </authorList>
    </citation>
    <scope>NUCLEOTIDE SEQUENCE</scope>
    <source>
        <strain evidence="1">CNM-CM6805</strain>
    </source>
</reference>
<evidence type="ECO:0008006" key="3">
    <source>
        <dbReference type="Google" id="ProtNLM"/>
    </source>
</evidence>
<name>A0A8H4HE96_9EURO</name>
<proteinExistence type="predicted"/>
<protein>
    <recommendedName>
        <fullName evidence="3">Helicase C-terminal domain-containing protein</fullName>
    </recommendedName>
</protein>
<dbReference type="EMBL" id="JAAAPX010000010">
    <property type="protein sequence ID" value="KAF4243720.1"/>
    <property type="molecule type" value="Genomic_DNA"/>
</dbReference>
<reference evidence="1" key="2">
    <citation type="submission" date="2020-04" db="EMBL/GenBank/DDBJ databases">
        <authorList>
            <person name="Santos R.A.C."/>
            <person name="Steenwyk J.L."/>
            <person name="Rivero-Menendez O."/>
            <person name="Mead M.E."/>
            <person name="Silva L.P."/>
            <person name="Bastos R.W."/>
            <person name="Alastruey-Izquierdo A."/>
            <person name="Goldman G.H."/>
            <person name="Rokas A."/>
        </authorList>
    </citation>
    <scope>NUCLEOTIDE SEQUENCE</scope>
    <source>
        <strain evidence="1">CNM-CM6805</strain>
    </source>
</reference>
<dbReference type="OrthoDB" id="2117591at2759"/>
<comment type="caution">
    <text evidence="1">The sequence shown here is derived from an EMBL/GenBank/DDBJ whole genome shotgun (WGS) entry which is preliminary data.</text>
</comment>
<evidence type="ECO:0000313" key="1">
    <source>
        <dbReference type="EMBL" id="KAF4243720.1"/>
    </source>
</evidence>